<protein>
    <submittedName>
        <fullName evidence="1">Uncharacterized protein</fullName>
    </submittedName>
</protein>
<evidence type="ECO:0000313" key="2">
    <source>
        <dbReference type="Proteomes" id="UP001497535"/>
    </source>
</evidence>
<comment type="caution">
    <text evidence="1">The sequence shown here is derived from an EMBL/GenBank/DDBJ whole genome shotgun (WGS) entry which is preliminary data.</text>
</comment>
<accession>A0ACB0ZJ18</accession>
<evidence type="ECO:0000313" key="1">
    <source>
        <dbReference type="EMBL" id="CAK5078853.1"/>
    </source>
</evidence>
<organism evidence="1 2">
    <name type="scientific">Meloidogyne enterolobii</name>
    <name type="common">Root-knot nematode worm</name>
    <name type="synonym">Meloidogyne mayaguensis</name>
    <dbReference type="NCBI Taxonomy" id="390850"/>
    <lineage>
        <taxon>Eukaryota</taxon>
        <taxon>Metazoa</taxon>
        <taxon>Ecdysozoa</taxon>
        <taxon>Nematoda</taxon>
        <taxon>Chromadorea</taxon>
        <taxon>Rhabditida</taxon>
        <taxon>Tylenchina</taxon>
        <taxon>Tylenchomorpha</taxon>
        <taxon>Tylenchoidea</taxon>
        <taxon>Meloidogynidae</taxon>
        <taxon>Meloidogyninae</taxon>
        <taxon>Meloidogyne</taxon>
    </lineage>
</organism>
<gene>
    <name evidence="1" type="ORF">MENTE1834_LOCUS25926</name>
</gene>
<proteinExistence type="predicted"/>
<sequence length="3021" mass="339501">MILETIDKFSAMEALPNFASLIGIRNQLMWEEISTYLYLLVAAMIKGNHSNCAQFAALLRLDWLFGRLANPQSAEGILDVLYCVLTESPEALNMINEGHIRSVISLLEKVGRDPKVLDVLSSLCEGNGMAVRSSQNTITDYLLPGKDLLLQTKMRDYVASLIPNILVGLVDGSSLFKRWYYEAEVEHVEACEGADEPPYLRVGWANSVGFKPFPGPGDGWGCAGVGDDFCSYGFDGMNMYYGGKPRQVGHRLLRKGDVIGCLLDLIASEIRFTLNGQAIYSLFKNFNVDGFFFPIMSLSAKVSCRFIFGRNHGRLKFGPPSSFSPVFEALNSQLTVQECLSFGDIPKQIFSGPSTILHSIEPFVPTPIETTNISLPGFALEAHMNFAENLHELWAMRKIDLGWSYGEVRSEQNRLHHCLTSFDHLPDAERAYNINLALETLKTIEALGWHMMLDKPPTRLRPLRLPQSYVQSNGYKPQPLDTHEIELPEGMQPLIEALARNTHNVWAKEKIKRGWTFGISDYVDAVQKRTPHLVPYEQVDERIKEANREAAAENIRTLQLYGIYLETPITERDLEAEKELQALDALTRTFRAEATYKVINGKWYYEFEVLTEGFMKVGWMDVSSQPESKLGVDTLSYGFDGHLVKKWHQGAEHYGRAWKIGDVVGCFLDLNDRTISFSLNGELLLDPSGSEMAFDNVQPTDGFVPAMTLAAGQKGKFNFGQDSNSLKFFTTCGLQEGYEPFCVNMFRPMPFWYAKRLPRFTELDSHTRLDVQRVPATTTSPPCLKISQKAAISGGGSGDTAVVTGSTAAGVGGQETGVGIGLPNERSTSRMEFLRLSLPVKCNRTFNKNSRSKEELHAKMEDYQQKRNTSLSSLIKLGQTAAINGEQLTIQSEANKAFIDKLFPKNLILLNKFTIILKARGKKGLLSVFRQGSQEPLDPDRRSQRTYKTSSFDSSPEHPIMDGAAAMLVKSSLMELSPEERKATKKSSGGILGRIRQKQQQKDEVKRHQRTTDDTYGLKGLDTISASGISRADAAEITGEMPSSGPGRQPTIVARRTSPLKKRFGVGKRHQPMPAMSSTVIPLIEMREPSLVDGTQRFSLVAPAEEVGPVLDDVLSMQEMGDQIDEYYFGVRIFPGQDLSNVWVGWVRPQFHAYDKQFNAENSVRRSRYTELDHQGDTAGSIEYRNCYMLNAAELLSTVADPSNTKVSGLLIGCLIDTSIGELAFYAQGQDTGMRFKLEPEALLFPSVFVQPTSQEILQFELGRIKFTYPLSSAVFKSSAKALIPYCPPRLCVENLRSVHWARVPSKTLRASAIKLSDSIGWSVLCDEPVRALMVYIPERDESIDILELIEKPDLLAFHERTLCLYCKLAAHGNQRVAHQLCSHVDEKQLIFAVRNPNLSGPMRQGLINFLIAVHLKTHADARLSMAKEFIIPLVEDGLNDKHVFDAKSEGRYPQILGSVVGILPTMKADPVLQPKMPVSAPLVLSPVPTVRDSCSTAADSSSSNRLLPPQLNFLRLKEHVMNAFRMATRNAVLSCRDFMGGGNLEHFEPILKLLDSLLIIGLITDEELVEILQLIHPASFGSNKIHNDTFTPVAKGLADIELAEGVKLQLVSILEHLCDIQVRHRIESLAAFSDGFVAELQQDQCRRYLEIKQTEMPPAEAAKRTKEFRCPPKEQMYRLLNCKVKEDGAMRYIDDEADEDQCPTSENLQDQLREFCQSLVFKVSHKRVSISEREGSKAKEEGQIEEEEEELSWVDKLAQLLISVPPIDRQNSNKDEHQGTEKFRQLIVLTLRRWANESEIESNELIRAIFALLLRQYSGVVEMMDSIGQTYVLHERNLDDVKIFIEYLMQIRELLNVQLESTEEGILKRGLWQLMNNRIFFQHPDLMRLLRVHEDVMTIMMNVLTRQQSAVEAAESGGGDLPGQTNASEMVVACSRFLCYFCRTSRLNQKAMFEHLSFLLDNATMLLARPSLRGSVPLDVAYSSFMDNNELALALKEEELDKVAVYLMRCGLQPNSELLARDYPDIGWDPVEGERYLDFLRFCVWINGENVEENANLVIRLLIRRPECLGVALKGEGQGLFAAFKEAISLSEDVRHLEEGEDPLLLNSQILRDHGKYPSKEIEGEDYMDLGASILDFYSSLVDLLAKCAPDPLTIQAGKGDSVRARAILRSLISLDDLRHILALRFTIPNLVASGGGIGNGGTAAAHDALLYTFSSLLFSSLKNFINTNNFSLKCIPPLTFHLTNFPNPFPSVNGILKNNNQNQFKNNSNYINNNQEYSKTSKPPFSKFSSSNSMESKMHGLVDTTNTFANIAATLSARVRQQSISVNYRASTLLKALNTPASKAALFHQLTTQNNMPNNNKQPQSNYQTANNSIASTRSNSPLKEVSEDSSISGDNIETSTTPIPPPLYNEGLFCRRRGVSLPKRSACSDLRAATMMDSPRALESDTALALNRYLCNAVLPLLSNHSHFFADAEHHAPLLDATLHTVYRMNRLRSLTKNQRDAVSDFLVALSRELPPTMMVKLLRKVIADIQQMSDNVLVPLRIITLHYERCNKYYGSGNSLGAASETEKRLSMLLFYAIFDSLSSKPYDPELFGKALPCLTAIGSSISPDYALTSERAELTTSQDYEGVWVPQQLDYSKVTLNNELNAMVQKFAEHFHDSWAARKLDKGWTHGLLYSRRTTNHPRLVPFHRLQDYEKEFYKERCAECIRALVVWGYQFELVDHDANERANQSRVLSGRNERDFNPRPVDLSNMNLDKEILQVAEQLAENSHNLWARKVFDDLADNSAQYPSMPLALVPWELLTDFERRKDRFRAQEVLKFFQFHGYRISSSSDSVDQMSIVDRFKIDGGATASCTTLGADRSSVEKRFAFNLLEKLLAYLEQANVRMKSLKPSHELTKRNSFRREGQDVKFFEKVVLPLMFAYFSAHRNYFLASSSMVQTGTASNKEKEMVASLFCRLAALLRIKNHAFGSVARITVKCLQGLTQALDVRTLVRINSDIIRTGVFNTKFYQILLRIKT</sequence>
<name>A0ACB0ZJ18_MELEN</name>
<reference evidence="1" key="1">
    <citation type="submission" date="2023-11" db="EMBL/GenBank/DDBJ databases">
        <authorList>
            <person name="Poullet M."/>
        </authorList>
    </citation>
    <scope>NUCLEOTIDE SEQUENCE</scope>
    <source>
        <strain evidence="1">E1834</strain>
    </source>
</reference>
<dbReference type="EMBL" id="CAVMJV010000036">
    <property type="protein sequence ID" value="CAK5078853.1"/>
    <property type="molecule type" value="Genomic_DNA"/>
</dbReference>
<keyword evidence="2" id="KW-1185">Reference proteome</keyword>
<dbReference type="Proteomes" id="UP001497535">
    <property type="component" value="Unassembled WGS sequence"/>
</dbReference>